<evidence type="ECO:0000313" key="3">
    <source>
        <dbReference type="Proteomes" id="UP000677054"/>
    </source>
</evidence>
<proteinExistence type="predicted"/>
<feature type="region of interest" description="Disordered" evidence="1">
    <location>
        <begin position="1"/>
        <end position="40"/>
    </location>
</feature>
<organism evidence="2">
    <name type="scientific">Darwinula stevensoni</name>
    <dbReference type="NCBI Taxonomy" id="69355"/>
    <lineage>
        <taxon>Eukaryota</taxon>
        <taxon>Metazoa</taxon>
        <taxon>Ecdysozoa</taxon>
        <taxon>Arthropoda</taxon>
        <taxon>Crustacea</taxon>
        <taxon>Oligostraca</taxon>
        <taxon>Ostracoda</taxon>
        <taxon>Podocopa</taxon>
        <taxon>Podocopida</taxon>
        <taxon>Darwinulocopina</taxon>
        <taxon>Darwinuloidea</taxon>
        <taxon>Darwinulidae</taxon>
        <taxon>Darwinula</taxon>
    </lineage>
</organism>
<keyword evidence="3" id="KW-1185">Reference proteome</keyword>
<feature type="compositionally biased region" description="Polar residues" evidence="1">
    <location>
        <begin position="25"/>
        <end position="35"/>
    </location>
</feature>
<name>A0A7R9FT13_9CRUS</name>
<evidence type="ECO:0000256" key="1">
    <source>
        <dbReference type="SAM" id="MobiDB-lite"/>
    </source>
</evidence>
<reference evidence="2" key="1">
    <citation type="submission" date="2020-11" db="EMBL/GenBank/DDBJ databases">
        <authorList>
            <person name="Tran Van P."/>
        </authorList>
    </citation>
    <scope>NUCLEOTIDE SEQUENCE</scope>
</reference>
<dbReference type="EMBL" id="LR907602">
    <property type="protein sequence ID" value="CAD7254155.1"/>
    <property type="molecule type" value="Genomic_DNA"/>
</dbReference>
<protein>
    <submittedName>
        <fullName evidence="2">Uncharacterized protein</fullName>
    </submittedName>
</protein>
<sequence>MAARTGSGVSIAVPWKRDTRRALSPATSTDTTNPSLPCAPAMASSLESQACIPTPPRIAGSTSNAATWKEFSGRTSSFLHDFDRPLDYSVDPGYYIVGGFSVHSNRKE</sequence>
<evidence type="ECO:0000313" key="2">
    <source>
        <dbReference type="EMBL" id="CAD7254155.1"/>
    </source>
</evidence>
<dbReference type="OrthoDB" id="5975249at2759"/>
<dbReference type="AlphaFoldDB" id="A0A7R9FT13"/>
<dbReference type="EMBL" id="CAJPEV010008085">
    <property type="protein sequence ID" value="CAG0905102.1"/>
    <property type="molecule type" value="Genomic_DNA"/>
</dbReference>
<accession>A0A7R9FT13</accession>
<dbReference type="Proteomes" id="UP000677054">
    <property type="component" value="Unassembled WGS sequence"/>
</dbReference>
<gene>
    <name evidence="2" type="ORF">DSTB1V02_LOCUS13901</name>
</gene>